<evidence type="ECO:0000313" key="2">
    <source>
        <dbReference type="EMBL" id="OWZ07500.1"/>
    </source>
</evidence>
<evidence type="ECO:0000313" key="3">
    <source>
        <dbReference type="Proteomes" id="UP000198211"/>
    </source>
</evidence>
<organism evidence="2 3">
    <name type="scientific">Phytophthora megakarya</name>
    <dbReference type="NCBI Taxonomy" id="4795"/>
    <lineage>
        <taxon>Eukaryota</taxon>
        <taxon>Sar</taxon>
        <taxon>Stramenopiles</taxon>
        <taxon>Oomycota</taxon>
        <taxon>Peronosporomycetes</taxon>
        <taxon>Peronosporales</taxon>
        <taxon>Peronosporaceae</taxon>
        <taxon>Phytophthora</taxon>
    </lineage>
</organism>
<sequence length="386" mass="43163">MKEVVCCVCDCFHSVAKVKSEPLVHRSHLMKSLKLRLKGPPNLDANLRLYYDTSDIDPSFQGLLLSRRGILVGELSTILQICLSCRTSLLDKQRANPPKFAIANGLYMGSLPREFQDSTFIENSMLNMAQPMYFILIVRGGKYASLRPHSYFFRADPAPPAQMLPRNVVSEGIIGVTIVGATTTHQKAATLKAYDVRVSRLREQLKWYRENNHLYTNVKEPAKWEEDVSTMRTRVIVHRSRSNQNGVFGAEVTKEFSTQSDQDGTCVAGEPLNPTATRPTSCDFNIGPQDVEYSQYGDENVNISESNGAFSDIRQIEDLDQATWRHNAPEPAHENVSVEDELCQQTADGLISNFTDVNASQGVQTALNKAKARCCNAVVQHFIGFR</sequence>
<feature type="domain" description="DUF6570" evidence="1">
    <location>
        <begin position="97"/>
        <end position="218"/>
    </location>
</feature>
<dbReference type="EMBL" id="NBNE01003516">
    <property type="protein sequence ID" value="OWZ07500.1"/>
    <property type="molecule type" value="Genomic_DNA"/>
</dbReference>
<proteinExistence type="predicted"/>
<name>A0A225VSK6_9STRA</name>
<evidence type="ECO:0000259" key="1">
    <source>
        <dbReference type="Pfam" id="PF20209"/>
    </source>
</evidence>
<protein>
    <recommendedName>
        <fullName evidence="1">DUF6570 domain-containing protein</fullName>
    </recommendedName>
</protein>
<accession>A0A225VSK6</accession>
<keyword evidence="3" id="KW-1185">Reference proteome</keyword>
<comment type="caution">
    <text evidence="2">The sequence shown here is derived from an EMBL/GenBank/DDBJ whole genome shotgun (WGS) entry which is preliminary data.</text>
</comment>
<dbReference type="Proteomes" id="UP000198211">
    <property type="component" value="Unassembled WGS sequence"/>
</dbReference>
<dbReference type="OrthoDB" id="126251at2759"/>
<reference evidence="3" key="1">
    <citation type="submission" date="2017-03" db="EMBL/GenBank/DDBJ databases">
        <title>Phytopthora megakarya and P. palmivora, two closely related causual agents of cacao black pod achieved similar genome size and gene model numbers by different mechanisms.</title>
        <authorList>
            <person name="Ali S."/>
            <person name="Shao J."/>
            <person name="Larry D.J."/>
            <person name="Kronmiller B."/>
            <person name="Shen D."/>
            <person name="Strem M.D."/>
            <person name="Melnick R.L."/>
            <person name="Guiltinan M.J."/>
            <person name="Tyler B.M."/>
            <person name="Meinhardt L.W."/>
            <person name="Bailey B.A."/>
        </authorList>
    </citation>
    <scope>NUCLEOTIDE SEQUENCE [LARGE SCALE GENOMIC DNA]</scope>
    <source>
        <strain evidence="3">zdho120</strain>
    </source>
</reference>
<dbReference type="Pfam" id="PF20209">
    <property type="entry name" value="DUF6570"/>
    <property type="match status" value="1"/>
</dbReference>
<dbReference type="AlphaFoldDB" id="A0A225VSK6"/>
<gene>
    <name evidence="2" type="ORF">PHMEG_00020100</name>
</gene>
<dbReference type="InterPro" id="IPR046700">
    <property type="entry name" value="DUF6570"/>
</dbReference>